<sequence>MLSRINPAPRLVSGSRRRVLAVALGLMLPALLNLVVAQGASAAPRDTAPPKPQELPRVQLSKNSRQLRQVTVHKKYQRFDPAGHAEAPPARSATVTLPTGAGTSAVAAATPIAVGRGATGAAPGKVRVTTADDSSAQAAGVRGVLFSLRAESGGGTVSVNVDESSFRNSYGGDFASRLHLVQLPACAMTTPRLAKCRTQTPVQTGAANPLTAQLKLATASAASALAETTTVLAATSSAEGSSGDYAATSLSPAGSWASGGNTGAFTYNYPITVPPSIAGAAPVIGLNYNSAAQDARTAGTNNQSSWIGDGWSSTENFVERTYRPCKDLKNSGAPDKSGDLCWGGQLLTLSLNGSSTQLVYDGGKLRPVSDSSTTKVEMLSNATNDTDNHEAFKVTEGGVQYYFGLNRLPGWSSGDDETKSVWTVPVYRANATNLQECSDTDKKDCAAIPGGPAACSSSSTFADTSCTLGYRFNLDYVVDLNGNAMAYYYAPETGYYGANGKDTAVEYVRGGVLKRIDYSMTASTVYSGTAPSQVLFTTAERCLTGVPAGNTCAAGDFTEAHPEYWPDTPIDLNCSTGKDCKLHGPSFWSRKRLTTIITQVQVGGETQKVDRYDLDQDFPDNGDHAPTLWLSSITHTGLDTRGGAAGSALAGTTSFTPRQLQNRVGTIPSMPSMFYHRIGTVISETGAESLVDYTTPDCTGVPASDLSDTKDTAAQKFASTNKTACFPVYWTPEGQGAPLIDWFYTHPVSRVTTIDRYNVYQDGTQPKLVTEYAYRGDPGWHYDDNEVTKARYRTWGQFRGYPEVDVTTGDTGVFHYTNKSPVHDQKTLTKTYYFLGMNGDTLPGGKTRPDTSLTSTDGGISVSDRDEFTGRAFETVTYTGATGSVDHSSVTVPMIIGPTASRSRFKLPALQAKMVRVTRTVNRQKVSYGWRTTEADTFYNTTLGQSTTGMPVQSVDRGEPGAAGNTPACSFTRYLDGTDDTLVVTAETIVTDQDCATAGASPGGTLLKDNRISYDGHAFAYNGDGQTSPARPTKGQPTLMQQASTASGAQATAFVNQSRTTYDSYGRILTATRTPDSTAPDGSSLAQVVLTRYSPASGALPVSSATVTQVTAGADCSAVTASTKDCQVSAITLDPARQSALATIDVAGQVTSRTYDGLGRVTAVWMPNRSKAAGATASMTYDYRLSGTAPTVVTTNTLRDDGGYTVNKILYDALLRPLETQATGANDSTVVSDTQYDSHGWTVLTNDGYAIDGTPGDTLISDHLSQVSIPATTVSDHDAMGRATQTTAEHNGVETWHSRSAYTGDTTTVIPPNGAVATTQTVDALGRMTQLQQYTTAPTVSGTPLGGFTTSGGVSQSIKYTYTAAGQQATVVGPDNATWKYGYDLRGRPTSQSDPDVGSSTTTFDDAGRITTTKDARSNELAYTYDLLGRKLTATDKASKFKFASWTYDTLRIGKPTSSTRYVPGVTGGYTVGVTGYTTLGNPLGTSISLPGAEDPLPLEYETKYAYTSNTEHLAQQQDPAAGGLPGETITYKYDLLGQPKRTSGIDLYVADSTYTDFGQPSRVAMGASTNQAEVIYAYDEYTLRLTGRTVSRAQAPGPVVDETAYTYDDAGNPLSVTNLQSETGNTVKDTQCYRYDSLDRLADAWTANGDCPNPATAQPSADQVATGPGAYWQTFTYNAIGSRTRLVDHGINGAADATTDYTLGCAAACNRTGAQPHTLTAATGSDPAKLTYDVSGNLLTRTPASGNGQKLEWDKEGHLATVTTTGATPTVTKYLYDADGNQLIRRDPGRTTLFAGDTQVVINTSVTPAVSLGAVRTYSHGGSGSAVAVRSTLPGGGTDYLFNDPHGTAALAMDTTSQQISRQQYKPYGGERRSANTLSWPDMTRGYLGAVKDVATGYTDLGARKYDPALGRFISADPVLQVTDPNQLGGYTYAGDNPITGSDPTGTTNEMGGGGGRACPQCNGTMTGGTGTSSGQITTPSSGSSGSGSSGSSGSSSGGGGGGGNGGSGGGNGGNSAGGNGGGGVVDKGWRFVKTLGKDGFGLLQSAQNSNPVSCAVNLGIDGCIEQHKGTAKFAWDFVSCGFGSCDGINRDMDCSNGWTAECAGNVTFFLGSLAIGGRGAGARAAAGEAATDAAATAEAAATDSAAAGAATDAAAKAGQTVSPRENPAGNGGPQPKGCNSFAPTTLVLMADGSTKSIDEVKLGDEVLATDPDTGETAAHEVTALHVNTDTALADLTVETDDGAAVVHTTQEHPFWSQQRHRWVTTNDLLPGETLGAAVPMAPATVDGVRAFAGQQRMFNLTVDGVHTYYVLAGKTPVLVHNTGPLCGPHGGASGSPAGVGVVEGPAPAKAFDMLDKVKSRTGGIGKVSGYDGNGSWANKAGDLPGGAYREWDVNATADLPVCSFPGCSRPIRGEERLLTPKSGSGSAYYTPDHYGTFYYVGEFP</sequence>
<dbReference type="Proteomes" id="UP000619479">
    <property type="component" value="Unassembled WGS sequence"/>
</dbReference>
<reference evidence="6" key="1">
    <citation type="submission" date="2021-01" db="EMBL/GenBank/DDBJ databases">
        <title>Whole genome shotgun sequence of Actinoplanes cyaneus NBRC 14990.</title>
        <authorList>
            <person name="Komaki H."/>
            <person name="Tamura T."/>
        </authorList>
    </citation>
    <scope>NUCLEOTIDE SEQUENCE</scope>
    <source>
        <strain evidence="6">NBRC 14990</strain>
    </source>
</reference>
<name>A0A919MB38_9ACTN</name>
<gene>
    <name evidence="6" type="ORF">Acy02nite_90640</name>
</gene>
<feature type="region of interest" description="Disordered" evidence="4">
    <location>
        <begin position="42"/>
        <end position="64"/>
    </location>
</feature>
<evidence type="ECO:0000256" key="4">
    <source>
        <dbReference type="SAM" id="MobiDB-lite"/>
    </source>
</evidence>
<evidence type="ECO:0000313" key="6">
    <source>
        <dbReference type="EMBL" id="GID71183.1"/>
    </source>
</evidence>
<feature type="compositionally biased region" description="Polar residues" evidence="4">
    <location>
        <begin position="1024"/>
        <end position="1040"/>
    </location>
</feature>
<dbReference type="GO" id="GO:0004540">
    <property type="term" value="F:RNA nuclease activity"/>
    <property type="evidence" value="ECO:0007669"/>
    <property type="project" value="InterPro"/>
</dbReference>
<organism evidence="6 7">
    <name type="scientific">Actinoplanes cyaneus</name>
    <dbReference type="NCBI Taxonomy" id="52696"/>
    <lineage>
        <taxon>Bacteria</taxon>
        <taxon>Bacillati</taxon>
        <taxon>Actinomycetota</taxon>
        <taxon>Actinomycetes</taxon>
        <taxon>Micromonosporales</taxon>
        <taxon>Micromonosporaceae</taxon>
        <taxon>Actinoplanes</taxon>
    </lineage>
</organism>
<keyword evidence="1" id="KW-0540">Nuclease</keyword>
<keyword evidence="3" id="KW-0378">Hydrolase</keyword>
<feature type="region of interest" description="Disordered" evidence="4">
    <location>
        <begin position="1934"/>
        <end position="2023"/>
    </location>
</feature>
<dbReference type="GO" id="GO:0003723">
    <property type="term" value="F:RNA binding"/>
    <property type="evidence" value="ECO:0007669"/>
    <property type="project" value="InterPro"/>
</dbReference>
<dbReference type="CDD" id="cd00081">
    <property type="entry name" value="Hint"/>
    <property type="match status" value="1"/>
</dbReference>
<accession>A0A919MB38</accession>
<comment type="caution">
    <text evidence="6">The sequence shown here is derived from an EMBL/GenBank/DDBJ whole genome shotgun (WGS) entry which is preliminary data.</text>
</comment>
<feature type="region of interest" description="Disordered" evidence="4">
    <location>
        <begin position="2157"/>
        <end position="2184"/>
    </location>
</feature>
<dbReference type="InterPro" id="IPR050708">
    <property type="entry name" value="T6SS_VgrG/RHS"/>
</dbReference>
<dbReference type="Gene3D" id="2.170.16.10">
    <property type="entry name" value="Hedgehog/Intein (Hint) domain"/>
    <property type="match status" value="1"/>
</dbReference>
<feature type="compositionally biased region" description="Polar residues" evidence="4">
    <location>
        <begin position="1940"/>
        <end position="1951"/>
    </location>
</feature>
<dbReference type="SUPFAM" id="SSF53933">
    <property type="entry name" value="Microbial ribonucleases"/>
    <property type="match status" value="1"/>
</dbReference>
<evidence type="ECO:0000256" key="1">
    <source>
        <dbReference type="ARBA" id="ARBA00022722"/>
    </source>
</evidence>
<proteinExistence type="predicted"/>
<keyword evidence="2" id="KW-0677">Repeat</keyword>
<feature type="compositionally biased region" description="Gly residues" evidence="4">
    <location>
        <begin position="1986"/>
        <end position="2023"/>
    </location>
</feature>
<evidence type="ECO:0000313" key="7">
    <source>
        <dbReference type="Proteomes" id="UP000619479"/>
    </source>
</evidence>
<dbReference type="Pfam" id="PF05593">
    <property type="entry name" value="RHS_repeat"/>
    <property type="match status" value="1"/>
</dbReference>
<dbReference type="PANTHER" id="PTHR32305">
    <property type="match status" value="1"/>
</dbReference>
<feature type="region of interest" description="Disordered" evidence="4">
    <location>
        <begin position="1020"/>
        <end position="1045"/>
    </location>
</feature>
<dbReference type="EMBL" id="BOMH01000103">
    <property type="protein sequence ID" value="GID71183.1"/>
    <property type="molecule type" value="Genomic_DNA"/>
</dbReference>
<dbReference type="RefSeq" id="WP_203756025.1">
    <property type="nucleotide sequence ID" value="NZ_BAAAUC010000107.1"/>
</dbReference>
<dbReference type="Gene3D" id="2.180.10.10">
    <property type="entry name" value="RHS repeat-associated core"/>
    <property type="match status" value="1"/>
</dbReference>
<keyword evidence="7" id="KW-1185">Reference proteome</keyword>
<dbReference type="InterPro" id="IPR031325">
    <property type="entry name" value="RHS_repeat"/>
</dbReference>
<protein>
    <submittedName>
        <fullName evidence="6">Type IV secretion protein Rhs</fullName>
    </submittedName>
</protein>
<dbReference type="NCBIfam" id="TIGR03696">
    <property type="entry name" value="Rhs_assc_core"/>
    <property type="match status" value="1"/>
</dbReference>
<evidence type="ECO:0000259" key="5">
    <source>
        <dbReference type="SMART" id="SM00306"/>
    </source>
</evidence>
<dbReference type="Pfam" id="PF07591">
    <property type="entry name" value="PT-HINT"/>
    <property type="match status" value="1"/>
</dbReference>
<evidence type="ECO:0000256" key="3">
    <source>
        <dbReference type="ARBA" id="ARBA00022801"/>
    </source>
</evidence>
<dbReference type="GO" id="GO:0016787">
    <property type="term" value="F:hydrolase activity"/>
    <property type="evidence" value="ECO:0007669"/>
    <property type="project" value="UniProtKB-KW"/>
</dbReference>
<dbReference type="InterPro" id="IPR022385">
    <property type="entry name" value="Rhs_assc_core"/>
</dbReference>
<dbReference type="InterPro" id="IPR056823">
    <property type="entry name" value="TEN-like_YD-shell"/>
</dbReference>
<feature type="compositionally biased region" description="Low complexity" evidence="4">
    <location>
        <begin position="1974"/>
        <end position="1985"/>
    </location>
</feature>
<dbReference type="NCBIfam" id="TIGR01643">
    <property type="entry name" value="YD_repeat_2x"/>
    <property type="match status" value="2"/>
</dbReference>
<dbReference type="Gene3D" id="3.10.450.30">
    <property type="entry name" value="Microbial ribonucleases"/>
    <property type="match status" value="1"/>
</dbReference>
<dbReference type="Pfam" id="PF25023">
    <property type="entry name" value="TEN_YD-shell"/>
    <property type="match status" value="1"/>
</dbReference>
<evidence type="ECO:0000256" key="2">
    <source>
        <dbReference type="ARBA" id="ARBA00022737"/>
    </source>
</evidence>
<dbReference type="SUPFAM" id="SSF51294">
    <property type="entry name" value="Hedgehog/intein (Hint) domain"/>
    <property type="match status" value="1"/>
</dbReference>
<dbReference type="InterPro" id="IPR003587">
    <property type="entry name" value="Hint_dom_N"/>
</dbReference>
<dbReference type="InterPro" id="IPR016191">
    <property type="entry name" value="Ribonuclease/ribotoxin"/>
</dbReference>
<dbReference type="InterPro" id="IPR036844">
    <property type="entry name" value="Hint_dom_sf"/>
</dbReference>
<dbReference type="InterPro" id="IPR006530">
    <property type="entry name" value="YD"/>
</dbReference>
<dbReference type="SMART" id="SM00306">
    <property type="entry name" value="HintN"/>
    <property type="match status" value="1"/>
</dbReference>
<feature type="domain" description="Hint" evidence="5">
    <location>
        <begin position="2180"/>
        <end position="2280"/>
    </location>
</feature>
<dbReference type="PANTHER" id="PTHR32305:SF17">
    <property type="entry name" value="TRNA NUCLEASE WAPA"/>
    <property type="match status" value="1"/>
</dbReference>